<sequence>MDLSGEHTSTNNDFEYSGWHHYAYLYNDDTKKGETYRDGVRVDREEVNNNHHSTGAFKIGTRANHYFRGLICEMRVWNYARSEGETQRDMYQPLIGNEEGLMNYWPMNEGTGDTINDRQSFRNCNGTLSGNNKPEWETDSGPDGFGEPVRYAKPGSIQSSQSAAAYLKHIYDLAREQISPSLEKWALDTRRPDLQNLELSENNLHEEITTLELVNEVLLSMLCSCLHFPGNDGYVRVPNTDNQMKVFNDQSFTVECWAKVEEGNSTSRMMLFSESGGGLVRAGFFDDKLFFALDNGTQRCPDIYEYTNWHHYAFVFNNENKKQEIYRDGVQVYERTWDNICGVSAALKIGTYGSNDQYFPGMIKEMRIWNYARFGQEIQENMYCPLVGNEDGLMNYWPMNEGTGETIYDRTSRGCHGSFSGSNSNKPQWVIDKNFGGQFSDDGQIFNQLKTQLHPLALPFNKDLATVRTGLAQIEGMNVNAIARRFQEDDYALTQESFTLIPHITDALDLVESEIEKLQQNTSDNDNLFTQIFGVFTKSELQYVDTFIEATNITFDEFRQLSRDYAVKDEAGTSYSQNEWGARFHMGTYKVLILEEENERLRMRGDDDDNIHTNQLSGMNHLVRLKKRTGLEFHQLDQLLCSVKDASDNRRVTDKGFNVLAHYLYWQEQYNLSVDQFVGMLQEVNCYVRVGEQTEPTLMRQLFGKDAPYVTEKILASSIKLTELENLKEGGITLGDPATRIETHSSGMGCSFGVS</sequence>
<evidence type="ECO:0008006" key="4">
    <source>
        <dbReference type="Google" id="ProtNLM"/>
    </source>
</evidence>
<dbReference type="AlphaFoldDB" id="A0A3N6PRJ4"/>
<keyword evidence="3" id="KW-1185">Reference proteome</keyword>
<evidence type="ECO:0000313" key="2">
    <source>
        <dbReference type="EMBL" id="RQH38464.1"/>
    </source>
</evidence>
<dbReference type="OrthoDB" id="517322at2"/>
<dbReference type="InterPro" id="IPR018003">
    <property type="entry name" value="Insecticidal_toxin/plasmid_vir"/>
</dbReference>
<evidence type="ECO:0000256" key="1">
    <source>
        <dbReference type="ARBA" id="ARBA00023026"/>
    </source>
</evidence>
<protein>
    <recommendedName>
        <fullName evidence="4">LamG domain-containing protein</fullName>
    </recommendedName>
</protein>
<dbReference type="Pfam" id="PF03538">
    <property type="entry name" value="VRP1"/>
    <property type="match status" value="1"/>
</dbReference>
<dbReference type="SUPFAM" id="SSF49899">
    <property type="entry name" value="Concanavalin A-like lectins/glucanases"/>
    <property type="match status" value="2"/>
</dbReference>
<gene>
    <name evidence="2" type="ORF">D5R40_17685</name>
</gene>
<dbReference type="Pfam" id="PF13385">
    <property type="entry name" value="Laminin_G_3"/>
    <property type="match status" value="2"/>
</dbReference>
<dbReference type="RefSeq" id="WP_124147247.1">
    <property type="nucleotide sequence ID" value="NZ_CAWOKI010000248.1"/>
</dbReference>
<accession>A0A3N6PRJ4</accession>
<reference evidence="2 3" key="1">
    <citation type="journal article" date="2018" name="ACS Chem. Biol.">
        <title>Ketoreductase domain dysfunction expands chemodiversity: malyngamide biosynthesis in the cyanobacterium Okeania hirsuta.</title>
        <authorList>
            <person name="Moss N.A."/>
            <person name="Leao T."/>
            <person name="Rankin M."/>
            <person name="McCullough T.M."/>
            <person name="Qu P."/>
            <person name="Korobeynikov A."/>
            <person name="Smith J.L."/>
            <person name="Gerwick L."/>
            <person name="Gerwick W.H."/>
        </authorList>
    </citation>
    <scope>NUCLEOTIDE SEQUENCE [LARGE SCALE GENOMIC DNA]</scope>
    <source>
        <strain evidence="2 3">PAB10Feb10-1</strain>
    </source>
</reference>
<evidence type="ECO:0000313" key="3">
    <source>
        <dbReference type="Proteomes" id="UP000269154"/>
    </source>
</evidence>
<proteinExistence type="predicted"/>
<keyword evidence="1" id="KW-0843">Virulence</keyword>
<dbReference type="Proteomes" id="UP000269154">
    <property type="component" value="Unassembled WGS sequence"/>
</dbReference>
<name>A0A3N6PRJ4_9CYAN</name>
<dbReference type="Gene3D" id="2.60.120.200">
    <property type="match status" value="2"/>
</dbReference>
<dbReference type="EMBL" id="RCBY01000101">
    <property type="protein sequence ID" value="RQH38464.1"/>
    <property type="molecule type" value="Genomic_DNA"/>
</dbReference>
<comment type="caution">
    <text evidence="2">The sequence shown here is derived from an EMBL/GenBank/DDBJ whole genome shotgun (WGS) entry which is preliminary data.</text>
</comment>
<organism evidence="2 3">
    <name type="scientific">Okeania hirsuta</name>
    <dbReference type="NCBI Taxonomy" id="1458930"/>
    <lineage>
        <taxon>Bacteria</taxon>
        <taxon>Bacillati</taxon>
        <taxon>Cyanobacteriota</taxon>
        <taxon>Cyanophyceae</taxon>
        <taxon>Oscillatoriophycideae</taxon>
        <taxon>Oscillatoriales</taxon>
        <taxon>Microcoleaceae</taxon>
        <taxon>Okeania</taxon>
    </lineage>
</organism>
<dbReference type="InterPro" id="IPR013320">
    <property type="entry name" value="ConA-like_dom_sf"/>
</dbReference>